<dbReference type="EMBL" id="PVNE01000040">
    <property type="protein sequence ID" value="PRX38679.1"/>
    <property type="molecule type" value="Genomic_DNA"/>
</dbReference>
<keyword evidence="4" id="KW-1185">Reference proteome</keyword>
<organism evidence="3 4">
    <name type="scientific">Planifilum fimeticola</name>
    <dbReference type="NCBI Taxonomy" id="201975"/>
    <lineage>
        <taxon>Bacteria</taxon>
        <taxon>Bacillati</taxon>
        <taxon>Bacillota</taxon>
        <taxon>Bacilli</taxon>
        <taxon>Bacillales</taxon>
        <taxon>Thermoactinomycetaceae</taxon>
        <taxon>Planifilum</taxon>
    </lineage>
</organism>
<gene>
    <name evidence="3" type="ORF">CLV97_14013</name>
</gene>
<dbReference type="PANTHER" id="PTHR32305">
    <property type="match status" value="1"/>
</dbReference>
<keyword evidence="1" id="KW-0677">Repeat</keyword>
<dbReference type="InterPro" id="IPR056823">
    <property type="entry name" value="TEN-like_YD-shell"/>
</dbReference>
<dbReference type="SUPFAM" id="SSF50969">
    <property type="entry name" value="YVTN repeat-like/Quinoprotein amine dehydrogenase"/>
    <property type="match status" value="1"/>
</dbReference>
<dbReference type="NCBIfam" id="TIGR03696">
    <property type="entry name" value="Rhs_assc_core"/>
    <property type="match status" value="1"/>
</dbReference>
<dbReference type="InterPro" id="IPR050708">
    <property type="entry name" value="T6SS_VgrG/RHS"/>
</dbReference>
<comment type="caution">
    <text evidence="3">The sequence shown here is derived from an EMBL/GenBank/DDBJ whole genome shotgun (WGS) entry which is preliminary data.</text>
</comment>
<evidence type="ECO:0000313" key="4">
    <source>
        <dbReference type="Proteomes" id="UP000237797"/>
    </source>
</evidence>
<dbReference type="Gene3D" id="2.180.10.10">
    <property type="entry name" value="RHS repeat-associated core"/>
    <property type="match status" value="1"/>
</dbReference>
<evidence type="ECO:0000256" key="1">
    <source>
        <dbReference type="ARBA" id="ARBA00022737"/>
    </source>
</evidence>
<dbReference type="InterPro" id="IPR022385">
    <property type="entry name" value="Rhs_assc_core"/>
</dbReference>
<dbReference type="InterPro" id="IPR011044">
    <property type="entry name" value="Quino_amine_DH_bsu"/>
</dbReference>
<sequence length="288" mass="33983">MTTSSGTITFHYDQNDNVVYETDENNRIVASYTYGPNNEPVSMTRDGKTYYYQTNYRGDVLALTDSSGNVVATYEYDAFGRLLKETGTVENPYRYAGYRYDKETGLYYLQNRYYNPETGRFLSRDLAEEDEFEPITFNKYTYANNNPVMMVDSDGNRARYIKTIKRYWTWYISQSDLDAAATAYGFIDKAISSKKKKYAKKLIISILAKVNKYLYVGIASLWFYSLATGRKGVTIVYVSVDKRWYVYRWSTRKKRYSWINTLSINYAYAFIKPGRKYYPRRTVSYYRY</sequence>
<protein>
    <submittedName>
        <fullName evidence="3">RHS repeat-associated protein</fullName>
    </submittedName>
</protein>
<evidence type="ECO:0000313" key="3">
    <source>
        <dbReference type="EMBL" id="PRX38679.1"/>
    </source>
</evidence>
<reference evidence="3 4" key="1">
    <citation type="submission" date="2018-03" db="EMBL/GenBank/DDBJ databases">
        <title>Genomic Encyclopedia of Archaeal and Bacterial Type Strains, Phase II (KMG-II): from individual species to whole genera.</title>
        <authorList>
            <person name="Goeker M."/>
        </authorList>
    </citation>
    <scope>NUCLEOTIDE SEQUENCE [LARGE SCALE GENOMIC DNA]</scope>
    <source>
        <strain evidence="3 4">DSM 44946</strain>
    </source>
</reference>
<proteinExistence type="predicted"/>
<dbReference type="PANTHER" id="PTHR32305:SF17">
    <property type="entry name" value="TRNA NUCLEASE WAPA"/>
    <property type="match status" value="1"/>
</dbReference>
<dbReference type="PRINTS" id="PR00394">
    <property type="entry name" value="RHSPROTEIN"/>
</dbReference>
<feature type="domain" description="Teneurin-like YD-shell" evidence="2">
    <location>
        <begin position="23"/>
        <end position="148"/>
    </location>
</feature>
<dbReference type="Pfam" id="PF25023">
    <property type="entry name" value="TEN_YD-shell"/>
    <property type="match status" value="1"/>
</dbReference>
<dbReference type="AlphaFoldDB" id="A0A2T0LA99"/>
<evidence type="ECO:0000259" key="2">
    <source>
        <dbReference type="Pfam" id="PF25023"/>
    </source>
</evidence>
<dbReference type="Proteomes" id="UP000237797">
    <property type="component" value="Unassembled WGS sequence"/>
</dbReference>
<accession>A0A2T0LA99</accession>
<name>A0A2T0LA99_9BACL</name>